<gene>
    <name evidence="9" type="ORF">FHS56_001544</name>
</gene>
<dbReference type="GO" id="GO:0016020">
    <property type="term" value="C:membrane"/>
    <property type="evidence" value="ECO:0007669"/>
    <property type="project" value="UniProtKB-SubCell"/>
</dbReference>
<comment type="subcellular location">
    <subcellularLocation>
        <location evidence="1">Membrane</location>
        <topology evidence="1">Multi-pass membrane protein</topology>
    </subcellularLocation>
</comment>
<feature type="transmembrane region" description="Helical" evidence="7">
    <location>
        <begin position="88"/>
        <end position="108"/>
    </location>
</feature>
<dbReference type="GO" id="GO:0004252">
    <property type="term" value="F:serine-type endopeptidase activity"/>
    <property type="evidence" value="ECO:0007669"/>
    <property type="project" value="InterPro"/>
</dbReference>
<reference evidence="9 10" key="1">
    <citation type="submission" date="2020-03" db="EMBL/GenBank/DDBJ databases">
        <title>Genomic Encyclopedia of Type Strains, Phase IV (KMG-IV): sequencing the most valuable type-strain genomes for metagenomic binning, comparative biology and taxonomic classification.</title>
        <authorList>
            <person name="Goeker M."/>
        </authorList>
    </citation>
    <scope>NUCLEOTIDE SEQUENCE [LARGE SCALE GENOMIC DNA]</scope>
    <source>
        <strain evidence="9 10">DSM 5718</strain>
    </source>
</reference>
<feature type="transmembrane region" description="Helical" evidence="7">
    <location>
        <begin position="141"/>
        <end position="165"/>
    </location>
</feature>
<evidence type="ECO:0000313" key="9">
    <source>
        <dbReference type="EMBL" id="NIK74031.1"/>
    </source>
</evidence>
<keyword evidence="4" id="KW-0378">Hydrolase</keyword>
<keyword evidence="6 7" id="KW-0472">Membrane</keyword>
<dbReference type="InterPro" id="IPR035952">
    <property type="entry name" value="Rhomboid-like_sf"/>
</dbReference>
<feature type="transmembrane region" description="Helical" evidence="7">
    <location>
        <begin position="6"/>
        <end position="25"/>
    </location>
</feature>
<evidence type="ECO:0000256" key="1">
    <source>
        <dbReference type="ARBA" id="ARBA00004141"/>
    </source>
</evidence>
<evidence type="ECO:0000256" key="7">
    <source>
        <dbReference type="SAM" id="Phobius"/>
    </source>
</evidence>
<evidence type="ECO:0000256" key="6">
    <source>
        <dbReference type="ARBA" id="ARBA00023136"/>
    </source>
</evidence>
<evidence type="ECO:0000256" key="2">
    <source>
        <dbReference type="ARBA" id="ARBA00009045"/>
    </source>
</evidence>
<dbReference type="PANTHER" id="PTHR43731">
    <property type="entry name" value="RHOMBOID PROTEASE"/>
    <property type="match status" value="1"/>
</dbReference>
<dbReference type="EMBL" id="JAASRN010000002">
    <property type="protein sequence ID" value="NIK74031.1"/>
    <property type="molecule type" value="Genomic_DNA"/>
</dbReference>
<keyword evidence="3 7" id="KW-0812">Transmembrane</keyword>
<comment type="similarity">
    <text evidence="2">Belongs to the peptidase S54 family.</text>
</comment>
<name>A0A846MRH4_9BACT</name>
<dbReference type="InterPro" id="IPR022764">
    <property type="entry name" value="Peptidase_S54_rhomboid_dom"/>
</dbReference>
<dbReference type="Pfam" id="PF01694">
    <property type="entry name" value="Rhomboid"/>
    <property type="match status" value="1"/>
</dbReference>
<dbReference type="GO" id="GO:0006508">
    <property type="term" value="P:proteolysis"/>
    <property type="evidence" value="ECO:0007669"/>
    <property type="project" value="UniProtKB-KW"/>
</dbReference>
<dbReference type="InterPro" id="IPR050925">
    <property type="entry name" value="Rhomboid_protease_S54"/>
</dbReference>
<proteinExistence type="inferred from homology"/>
<evidence type="ECO:0000313" key="10">
    <source>
        <dbReference type="Proteomes" id="UP000537126"/>
    </source>
</evidence>
<dbReference type="SUPFAM" id="SSF144091">
    <property type="entry name" value="Rhomboid-like"/>
    <property type="match status" value="1"/>
</dbReference>
<accession>A0A846MRH4</accession>
<dbReference type="AlphaFoldDB" id="A0A846MRH4"/>
<dbReference type="RefSeq" id="WP_166919329.1">
    <property type="nucleotide sequence ID" value="NZ_JAASRN010000002.1"/>
</dbReference>
<sequence>MVPLNFTTGALIGLMVIAAAIINFVPRLQQKWAFCPYEVWHKGEWYRLITAVFVHVNLLHLLFNAVTLFFFGRTLEYLFNYFLGPSYWIWYLGLFLLSAVGGQLLNLWRHKDNPYFRSVGASGGVVGVLFSFILLSPDSKLYLFFIPVPIPAYIFAIGFVGYSVYGIYEKKGKIDHAAHLGGGVIGVLFTLLVIPGAWQYFLNAF</sequence>
<feature type="transmembrane region" description="Helical" evidence="7">
    <location>
        <begin position="177"/>
        <end position="201"/>
    </location>
</feature>
<feature type="transmembrane region" description="Helical" evidence="7">
    <location>
        <begin position="45"/>
        <end position="68"/>
    </location>
</feature>
<keyword evidence="9" id="KW-0645">Protease</keyword>
<evidence type="ECO:0000259" key="8">
    <source>
        <dbReference type="Pfam" id="PF01694"/>
    </source>
</evidence>
<evidence type="ECO:0000256" key="3">
    <source>
        <dbReference type="ARBA" id="ARBA00022692"/>
    </source>
</evidence>
<comment type="caution">
    <text evidence="9">The sequence shown here is derived from an EMBL/GenBank/DDBJ whole genome shotgun (WGS) entry which is preliminary data.</text>
</comment>
<protein>
    <submittedName>
        <fullName evidence="9">Membrane associated rhomboid family serine protease</fullName>
    </submittedName>
</protein>
<organism evidence="9 10">
    <name type="scientific">Thermonema lapsum</name>
    <dbReference type="NCBI Taxonomy" id="28195"/>
    <lineage>
        <taxon>Bacteria</taxon>
        <taxon>Pseudomonadati</taxon>
        <taxon>Bacteroidota</taxon>
        <taxon>Cytophagia</taxon>
        <taxon>Cytophagales</taxon>
        <taxon>Thermonemataceae</taxon>
        <taxon>Thermonema</taxon>
    </lineage>
</organism>
<evidence type="ECO:0000256" key="5">
    <source>
        <dbReference type="ARBA" id="ARBA00022989"/>
    </source>
</evidence>
<dbReference type="Gene3D" id="1.20.1540.10">
    <property type="entry name" value="Rhomboid-like"/>
    <property type="match status" value="1"/>
</dbReference>
<keyword evidence="5 7" id="KW-1133">Transmembrane helix</keyword>
<keyword evidence="10" id="KW-1185">Reference proteome</keyword>
<dbReference type="Proteomes" id="UP000537126">
    <property type="component" value="Unassembled WGS sequence"/>
</dbReference>
<dbReference type="PANTHER" id="PTHR43731:SF14">
    <property type="entry name" value="PRESENILIN-ASSOCIATED RHOMBOID-LIKE PROTEIN, MITOCHONDRIAL"/>
    <property type="match status" value="1"/>
</dbReference>
<feature type="domain" description="Peptidase S54 rhomboid" evidence="8">
    <location>
        <begin position="42"/>
        <end position="194"/>
    </location>
</feature>
<evidence type="ECO:0000256" key="4">
    <source>
        <dbReference type="ARBA" id="ARBA00022801"/>
    </source>
</evidence>
<feature type="transmembrane region" description="Helical" evidence="7">
    <location>
        <begin position="115"/>
        <end position="135"/>
    </location>
</feature>